<proteinExistence type="predicted"/>
<protein>
    <recommendedName>
        <fullName evidence="5">Velvet domain-containing protein</fullName>
    </recommendedName>
</protein>
<reference evidence="6" key="1">
    <citation type="submission" date="2022-07" db="EMBL/GenBank/DDBJ databases">
        <title>Phylogenomic reconstructions and comparative analyses of Kickxellomycotina fungi.</title>
        <authorList>
            <person name="Reynolds N.K."/>
            <person name="Stajich J.E."/>
            <person name="Barry K."/>
            <person name="Grigoriev I.V."/>
            <person name="Crous P."/>
            <person name="Smith M.E."/>
        </authorList>
    </citation>
    <scope>NUCLEOTIDE SEQUENCE</scope>
    <source>
        <strain evidence="6">NBRC 105414</strain>
    </source>
</reference>
<dbReference type="EMBL" id="JANBUL010000159">
    <property type="protein sequence ID" value="KAJ2779872.1"/>
    <property type="molecule type" value="Genomic_DNA"/>
</dbReference>
<dbReference type="Pfam" id="PF11754">
    <property type="entry name" value="Velvet"/>
    <property type="match status" value="2"/>
</dbReference>
<keyword evidence="4" id="KW-0539">Nucleus</keyword>
<gene>
    <name evidence="6" type="ORF">H4R18_003765</name>
</gene>
<accession>A0A9W8H9I3</accession>
<name>A0A9W8H9I3_9FUNG</name>
<keyword evidence="2" id="KW-0805">Transcription regulation</keyword>
<evidence type="ECO:0000313" key="6">
    <source>
        <dbReference type="EMBL" id="KAJ2779872.1"/>
    </source>
</evidence>
<evidence type="ECO:0000259" key="5">
    <source>
        <dbReference type="PROSITE" id="PS51821"/>
    </source>
</evidence>
<evidence type="ECO:0000313" key="7">
    <source>
        <dbReference type="Proteomes" id="UP001140217"/>
    </source>
</evidence>
<comment type="caution">
    <text evidence="6">The sequence shown here is derived from an EMBL/GenBank/DDBJ whole genome shotgun (WGS) entry which is preliminary data.</text>
</comment>
<evidence type="ECO:0000256" key="3">
    <source>
        <dbReference type="ARBA" id="ARBA00023163"/>
    </source>
</evidence>
<feature type="domain" description="Velvet" evidence="5">
    <location>
        <begin position="6"/>
        <end position="183"/>
    </location>
</feature>
<dbReference type="InterPro" id="IPR038491">
    <property type="entry name" value="Velvet_dom_sf"/>
</dbReference>
<dbReference type="PANTHER" id="PTHR33572">
    <property type="entry name" value="SPORE DEVELOPMENT REGULATOR VOSA"/>
    <property type="match status" value="1"/>
</dbReference>
<evidence type="ECO:0000256" key="1">
    <source>
        <dbReference type="ARBA" id="ARBA00004123"/>
    </source>
</evidence>
<dbReference type="Proteomes" id="UP001140217">
    <property type="component" value="Unassembled WGS sequence"/>
</dbReference>
<dbReference type="PROSITE" id="PS51821">
    <property type="entry name" value="VELVET"/>
    <property type="match status" value="1"/>
</dbReference>
<dbReference type="AlphaFoldDB" id="A0A9W8H9I3"/>
<organism evidence="6 7">
    <name type="scientific">Coemansia javaensis</name>
    <dbReference type="NCBI Taxonomy" id="2761396"/>
    <lineage>
        <taxon>Eukaryota</taxon>
        <taxon>Fungi</taxon>
        <taxon>Fungi incertae sedis</taxon>
        <taxon>Zoopagomycota</taxon>
        <taxon>Kickxellomycotina</taxon>
        <taxon>Kickxellomycetes</taxon>
        <taxon>Kickxellales</taxon>
        <taxon>Kickxellaceae</taxon>
        <taxon>Coemansia</taxon>
    </lineage>
</organism>
<keyword evidence="7" id="KW-1185">Reference proteome</keyword>
<dbReference type="InterPro" id="IPR021740">
    <property type="entry name" value="Velvet"/>
</dbReference>
<dbReference type="InterPro" id="IPR037525">
    <property type="entry name" value="Velvet_dom"/>
</dbReference>
<dbReference type="GO" id="GO:0005634">
    <property type="term" value="C:nucleus"/>
    <property type="evidence" value="ECO:0007669"/>
    <property type="project" value="UniProtKB-SubCell"/>
</dbReference>
<dbReference type="PANTHER" id="PTHR33572:SF3">
    <property type="entry name" value="VELVET COMPLEX SUBUNIT B"/>
    <property type="match status" value="1"/>
</dbReference>
<evidence type="ECO:0000256" key="2">
    <source>
        <dbReference type="ARBA" id="ARBA00023015"/>
    </source>
</evidence>
<keyword evidence="3" id="KW-0804">Transcription</keyword>
<comment type="subcellular location">
    <subcellularLocation>
        <location evidence="1">Nucleus</location>
    </subcellularLocation>
</comment>
<dbReference type="OrthoDB" id="5599552at2759"/>
<evidence type="ECO:0000256" key="4">
    <source>
        <dbReference type="ARBA" id="ARBA00023242"/>
    </source>
</evidence>
<dbReference type="Gene3D" id="2.60.40.3960">
    <property type="entry name" value="Velvet domain"/>
    <property type="match status" value="1"/>
</dbReference>
<sequence length="208" mass="23110">MTSTDAPERRYSLAIVQQPKRAKATTDQGREVRPVEPYPILRLRVQYLDPGFMVQVTLYDETGREERAIIPPDPSAPGAPPCNNMQLGTNVVHGSYVRDLDDRFGCFFCFANIRVRLPGRYCLRFSLMQVPRGQEHSEPTRILQHVDSNTFRVYASTRDYPGTVPTSELAKKLAKQIPGISIRNKGLLAADYDSDGDAAADDGGPAPT</sequence>